<keyword evidence="3" id="KW-0378">Hydrolase</keyword>
<dbReference type="SUPFAM" id="SSF56529">
    <property type="entry name" value="FAH"/>
    <property type="match status" value="1"/>
</dbReference>
<dbReference type="RefSeq" id="WP_407346799.1">
    <property type="nucleotide sequence ID" value="NZ_CP136864.1"/>
</dbReference>
<reference evidence="3 4" key="1">
    <citation type="submission" date="2023-10" db="EMBL/GenBank/DDBJ databases">
        <title>Two novel species belonging to the OM43/NOR5 clade.</title>
        <authorList>
            <person name="Park M."/>
        </authorList>
    </citation>
    <scope>NUCLEOTIDE SEQUENCE [LARGE SCALE GENOMIC DNA]</scope>
    <source>
        <strain evidence="3 4">IMCC43200</strain>
    </source>
</reference>
<dbReference type="Proteomes" id="UP001626537">
    <property type="component" value="Chromosome"/>
</dbReference>
<keyword evidence="1" id="KW-0479">Metal-binding</keyword>
<evidence type="ECO:0000313" key="4">
    <source>
        <dbReference type="Proteomes" id="UP001626537"/>
    </source>
</evidence>
<keyword evidence="4" id="KW-1185">Reference proteome</keyword>
<gene>
    <name evidence="3" type="ORF">R0135_10505</name>
</gene>
<sequence length="398" mass="43143">MPARTLRNSSFIILGAGIVTFIAWLTSEDPKFNIASFENEPLTLEIADLDTALTLAQYTAANGDIVTLLVEAIDGSKVSGVTLTDLGAAQVSDPFTALASINKDQLASVSSSTIKRHVIDIAALRPSGPPGKRHIGIGTNFPEHAAEASSNSVFNFPKFGAATPARTTVPAPADGLLDYEVELCMRFDRPIESLKDFEAAVKGVFLCADFTDRVALLKLADADNLDSGYGFSDAKSGPGFFPTGPFLVIPKDWKAFVAGTRMMTYVNGEARQDARGSEMILDFRELTEKVLGDMSAPRFYYDDAFYKLTPNQRIDRDMTLMSGTSEGVIFTPPSRHDYIEIILAYLLKGGPFSEDSLMDTAIPVFIGNEQASGHFLKPDDIVSYRASQLGDIVVEVRP</sequence>
<organism evidence="3 4">
    <name type="scientific">Congregibacter variabilis</name>
    <dbReference type="NCBI Taxonomy" id="3081200"/>
    <lineage>
        <taxon>Bacteria</taxon>
        <taxon>Pseudomonadati</taxon>
        <taxon>Pseudomonadota</taxon>
        <taxon>Gammaproteobacteria</taxon>
        <taxon>Cellvibrionales</taxon>
        <taxon>Halieaceae</taxon>
        <taxon>Congregibacter</taxon>
    </lineage>
</organism>
<dbReference type="EMBL" id="CP136864">
    <property type="protein sequence ID" value="WOJ92217.1"/>
    <property type="molecule type" value="Genomic_DNA"/>
</dbReference>
<feature type="domain" description="Fumarylacetoacetase-like C-terminal" evidence="2">
    <location>
        <begin position="134"/>
        <end position="391"/>
    </location>
</feature>
<dbReference type="Gene3D" id="3.90.850.10">
    <property type="entry name" value="Fumarylacetoacetase-like, C-terminal domain"/>
    <property type="match status" value="1"/>
</dbReference>
<accession>A0ABZ0HY83</accession>
<dbReference type="PANTHER" id="PTHR11820">
    <property type="entry name" value="ACYLPYRUVASE"/>
    <property type="match status" value="1"/>
</dbReference>
<name>A0ABZ0HY83_9GAMM</name>
<proteinExistence type="predicted"/>
<evidence type="ECO:0000256" key="1">
    <source>
        <dbReference type="ARBA" id="ARBA00022723"/>
    </source>
</evidence>
<dbReference type="InterPro" id="IPR011234">
    <property type="entry name" value="Fumarylacetoacetase-like_C"/>
</dbReference>
<evidence type="ECO:0000259" key="2">
    <source>
        <dbReference type="Pfam" id="PF01557"/>
    </source>
</evidence>
<protein>
    <submittedName>
        <fullName evidence="3">Fumarylacetoacetate hydrolase family protein</fullName>
    </submittedName>
</protein>
<evidence type="ECO:0000313" key="3">
    <source>
        <dbReference type="EMBL" id="WOJ92217.1"/>
    </source>
</evidence>
<dbReference type="Pfam" id="PF01557">
    <property type="entry name" value="FAA_hydrolase"/>
    <property type="match status" value="1"/>
</dbReference>
<dbReference type="InterPro" id="IPR036663">
    <property type="entry name" value="Fumarylacetoacetase_C_sf"/>
</dbReference>
<dbReference type="GO" id="GO:0016787">
    <property type="term" value="F:hydrolase activity"/>
    <property type="evidence" value="ECO:0007669"/>
    <property type="project" value="UniProtKB-KW"/>
</dbReference>